<gene>
    <name evidence="1" type="ORF">METZ01_LOCUS388953</name>
</gene>
<evidence type="ECO:0000313" key="1">
    <source>
        <dbReference type="EMBL" id="SVD36099.1"/>
    </source>
</evidence>
<organism evidence="1">
    <name type="scientific">marine metagenome</name>
    <dbReference type="NCBI Taxonomy" id="408172"/>
    <lineage>
        <taxon>unclassified sequences</taxon>
        <taxon>metagenomes</taxon>
        <taxon>ecological metagenomes</taxon>
    </lineage>
</organism>
<sequence length="49" mass="5746">METGELVPFAQKGDMTKNLRNLAKSNTKILYSVKQRKPNIFVKFQIKKY</sequence>
<accession>A0A382UPA7</accession>
<dbReference type="EMBL" id="UINC01145770">
    <property type="protein sequence ID" value="SVD36099.1"/>
    <property type="molecule type" value="Genomic_DNA"/>
</dbReference>
<protein>
    <submittedName>
        <fullName evidence="1">Uncharacterized protein</fullName>
    </submittedName>
</protein>
<name>A0A382UPA7_9ZZZZ</name>
<reference evidence="1" key="1">
    <citation type="submission" date="2018-05" db="EMBL/GenBank/DDBJ databases">
        <authorList>
            <person name="Lanie J.A."/>
            <person name="Ng W.-L."/>
            <person name="Kazmierczak K.M."/>
            <person name="Andrzejewski T.M."/>
            <person name="Davidsen T.M."/>
            <person name="Wayne K.J."/>
            <person name="Tettelin H."/>
            <person name="Glass J.I."/>
            <person name="Rusch D."/>
            <person name="Podicherti R."/>
            <person name="Tsui H.-C.T."/>
            <person name="Winkler M.E."/>
        </authorList>
    </citation>
    <scope>NUCLEOTIDE SEQUENCE</scope>
</reference>
<dbReference type="AlphaFoldDB" id="A0A382UPA7"/>
<proteinExistence type="predicted"/>